<evidence type="ECO:0000313" key="1">
    <source>
        <dbReference type="EMBL" id="GBP77360.1"/>
    </source>
</evidence>
<organism evidence="1 2">
    <name type="scientific">Eumeta variegata</name>
    <name type="common">Bagworm moth</name>
    <name type="synonym">Eumeta japonica</name>
    <dbReference type="NCBI Taxonomy" id="151549"/>
    <lineage>
        <taxon>Eukaryota</taxon>
        <taxon>Metazoa</taxon>
        <taxon>Ecdysozoa</taxon>
        <taxon>Arthropoda</taxon>
        <taxon>Hexapoda</taxon>
        <taxon>Insecta</taxon>
        <taxon>Pterygota</taxon>
        <taxon>Neoptera</taxon>
        <taxon>Endopterygota</taxon>
        <taxon>Lepidoptera</taxon>
        <taxon>Glossata</taxon>
        <taxon>Ditrysia</taxon>
        <taxon>Tineoidea</taxon>
        <taxon>Psychidae</taxon>
        <taxon>Oiketicinae</taxon>
        <taxon>Eumeta</taxon>
    </lineage>
</organism>
<accession>A0A4C1YQD4</accession>
<reference evidence="1 2" key="1">
    <citation type="journal article" date="2019" name="Commun. Biol.">
        <title>The bagworm genome reveals a unique fibroin gene that provides high tensile strength.</title>
        <authorList>
            <person name="Kono N."/>
            <person name="Nakamura H."/>
            <person name="Ohtoshi R."/>
            <person name="Tomita M."/>
            <person name="Numata K."/>
            <person name="Arakawa K."/>
        </authorList>
    </citation>
    <scope>NUCLEOTIDE SEQUENCE [LARGE SCALE GENOMIC DNA]</scope>
</reference>
<keyword evidence="2" id="KW-1185">Reference proteome</keyword>
<sequence length="128" mass="14439">MKGFILFPRGSNRGRKLLFYVQGIGHDRFSTATRRPSSIIVYADWISKTRNAKEGSTTKFDDFKSAALYAAQTLSSDSNVVPNVHVEYPVKTEGTCLISATIYRGQYWLLHFDQLAVHRLGGNLRRSP</sequence>
<proteinExistence type="predicted"/>
<dbReference type="EMBL" id="BGZK01001328">
    <property type="protein sequence ID" value="GBP77360.1"/>
    <property type="molecule type" value="Genomic_DNA"/>
</dbReference>
<dbReference type="AlphaFoldDB" id="A0A4C1YQD4"/>
<dbReference type="Proteomes" id="UP000299102">
    <property type="component" value="Unassembled WGS sequence"/>
</dbReference>
<gene>
    <name evidence="1" type="ORF">EVAR_40013_1</name>
</gene>
<comment type="caution">
    <text evidence="1">The sequence shown here is derived from an EMBL/GenBank/DDBJ whole genome shotgun (WGS) entry which is preliminary data.</text>
</comment>
<evidence type="ECO:0000313" key="2">
    <source>
        <dbReference type="Proteomes" id="UP000299102"/>
    </source>
</evidence>
<name>A0A4C1YQD4_EUMVA</name>
<protein>
    <submittedName>
        <fullName evidence="1">Uncharacterized protein</fullName>
    </submittedName>
</protein>